<sequence length="140" mass="15371">MSTLKCGASTFDAYSGLEAHRNKKLSICISSKGPIPTGVYYIIDRQSGGLLGPLRDLFSDKADWFALYAIDKKIDDSTFCEKVKRGQFRIHPEGPLGISQGCVTFKTMSDFRTFSSIIKSSGKTKIPSTSIESYGKLTVL</sequence>
<accession>A0ABR9E4C1</accession>
<evidence type="ECO:0000313" key="2">
    <source>
        <dbReference type="EMBL" id="MBE0361460.1"/>
    </source>
</evidence>
<dbReference type="RefSeq" id="WP_193157019.1">
    <property type="nucleotide sequence ID" value="NZ_AQGU01000029.1"/>
</dbReference>
<comment type="caution">
    <text evidence="2">The sequence shown here is derived from an EMBL/GenBank/DDBJ whole genome shotgun (WGS) entry which is preliminary data.</text>
</comment>
<gene>
    <name evidence="2" type="ORF">PALI_b0438</name>
</gene>
<organism evidence="2 3">
    <name type="scientific">Pseudoalteromonas aliena SW19</name>
    <dbReference type="NCBI Taxonomy" id="1314866"/>
    <lineage>
        <taxon>Bacteria</taxon>
        <taxon>Pseudomonadati</taxon>
        <taxon>Pseudomonadota</taxon>
        <taxon>Gammaproteobacteria</taxon>
        <taxon>Alteromonadales</taxon>
        <taxon>Pseudoalteromonadaceae</taxon>
        <taxon>Pseudoalteromonas</taxon>
    </lineage>
</organism>
<dbReference type="InterPro" id="IPR021225">
    <property type="entry name" value="Tlde1_dom"/>
</dbReference>
<keyword evidence="3" id="KW-1185">Reference proteome</keyword>
<evidence type="ECO:0000259" key="1">
    <source>
        <dbReference type="Pfam" id="PF10908"/>
    </source>
</evidence>
<feature type="domain" description="Tlde1" evidence="1">
    <location>
        <begin position="10"/>
        <end position="128"/>
    </location>
</feature>
<reference evidence="2 3" key="1">
    <citation type="submission" date="2015-06" db="EMBL/GenBank/DDBJ databases">
        <title>Genome sequence of Pseudoalteromonas aliena.</title>
        <authorList>
            <person name="Xie B.-B."/>
            <person name="Rong J.-C."/>
            <person name="Qin Q.-L."/>
            <person name="Zhang Y.-Z."/>
        </authorList>
    </citation>
    <scope>NUCLEOTIDE SEQUENCE [LARGE SCALE GENOMIC DNA]</scope>
    <source>
        <strain evidence="2 3">SW19</strain>
    </source>
</reference>
<dbReference type="Proteomes" id="UP000648482">
    <property type="component" value="Unassembled WGS sequence"/>
</dbReference>
<dbReference type="Pfam" id="PF10908">
    <property type="entry name" value="Tlde1_dom"/>
    <property type="match status" value="1"/>
</dbReference>
<protein>
    <recommendedName>
        <fullName evidence="1">Tlde1 domain-containing protein</fullName>
    </recommendedName>
</protein>
<dbReference type="EMBL" id="AQGU01000029">
    <property type="protein sequence ID" value="MBE0361460.1"/>
    <property type="molecule type" value="Genomic_DNA"/>
</dbReference>
<name>A0ABR9E4C1_9GAMM</name>
<evidence type="ECO:0000313" key="3">
    <source>
        <dbReference type="Proteomes" id="UP000648482"/>
    </source>
</evidence>
<proteinExistence type="predicted"/>